<dbReference type="InterPro" id="IPR011009">
    <property type="entry name" value="Kinase-like_dom_sf"/>
</dbReference>
<keyword evidence="5" id="KW-0723">Serine/threonine-protein kinase</keyword>
<feature type="compositionally biased region" description="Low complexity" evidence="13">
    <location>
        <begin position="636"/>
        <end position="682"/>
    </location>
</feature>
<dbReference type="Pfam" id="PF01245">
    <property type="entry name" value="Ribosomal_L19"/>
    <property type="match status" value="1"/>
</dbReference>
<dbReference type="InterPro" id="IPR036047">
    <property type="entry name" value="F-box-like_dom_sf"/>
</dbReference>
<evidence type="ECO:0000256" key="4">
    <source>
        <dbReference type="ARBA" id="ARBA00022475"/>
    </source>
</evidence>
<comment type="similarity">
    <text evidence="2">Belongs to the bacterial ribosomal protein bL19 family.</text>
</comment>
<evidence type="ECO:0000256" key="10">
    <source>
        <dbReference type="ARBA" id="ARBA00022980"/>
    </source>
</evidence>
<dbReference type="GO" id="GO:0006412">
    <property type="term" value="P:translation"/>
    <property type="evidence" value="ECO:0007669"/>
    <property type="project" value="InterPro"/>
</dbReference>
<dbReference type="PROSITE" id="PS50011">
    <property type="entry name" value="PROTEIN_KINASE_DOM"/>
    <property type="match status" value="1"/>
</dbReference>
<dbReference type="GO" id="GO:0005524">
    <property type="term" value="F:ATP binding"/>
    <property type="evidence" value="ECO:0007669"/>
    <property type="project" value="UniProtKB-KW"/>
</dbReference>
<dbReference type="InterPro" id="IPR001857">
    <property type="entry name" value="Ribosomal_bL19"/>
</dbReference>
<keyword evidence="12" id="KW-0687">Ribonucleoprotein</keyword>
<feature type="compositionally biased region" description="Polar residues" evidence="13">
    <location>
        <begin position="684"/>
        <end position="701"/>
    </location>
</feature>
<feature type="domain" description="Protein kinase" evidence="14">
    <location>
        <begin position="1397"/>
        <end position="1742"/>
    </location>
</feature>
<dbReference type="SMART" id="SM00256">
    <property type="entry name" value="FBOX"/>
    <property type="match status" value="4"/>
</dbReference>
<dbReference type="SUPFAM" id="SSF56112">
    <property type="entry name" value="Protein kinase-like (PK-like)"/>
    <property type="match status" value="1"/>
</dbReference>
<dbReference type="Pfam" id="PF00646">
    <property type="entry name" value="F-box"/>
    <property type="match status" value="2"/>
</dbReference>
<evidence type="ECO:0000256" key="9">
    <source>
        <dbReference type="ARBA" id="ARBA00022840"/>
    </source>
</evidence>
<evidence type="ECO:0000256" key="8">
    <source>
        <dbReference type="ARBA" id="ARBA00022777"/>
    </source>
</evidence>
<keyword evidence="4" id="KW-1003">Cell membrane</keyword>
<proteinExistence type="inferred from homology"/>
<gene>
    <name evidence="15" type="ORF">U9M48_011560</name>
</gene>
<evidence type="ECO:0000313" key="16">
    <source>
        <dbReference type="Proteomes" id="UP001341281"/>
    </source>
</evidence>
<dbReference type="InterPro" id="IPR001245">
    <property type="entry name" value="Ser-Thr/Tyr_kinase_cat_dom"/>
</dbReference>
<dbReference type="GO" id="GO:1990904">
    <property type="term" value="C:ribonucleoprotein complex"/>
    <property type="evidence" value="ECO:0007669"/>
    <property type="project" value="UniProtKB-KW"/>
</dbReference>
<dbReference type="Gene3D" id="1.10.510.10">
    <property type="entry name" value="Transferase(Phosphotransferase) domain 1"/>
    <property type="match status" value="1"/>
</dbReference>
<dbReference type="GO" id="GO:0005840">
    <property type="term" value="C:ribosome"/>
    <property type="evidence" value="ECO:0007669"/>
    <property type="project" value="UniProtKB-KW"/>
</dbReference>
<accession>A0AAQ3SW31</accession>
<keyword evidence="7" id="KW-0547">Nucleotide-binding</keyword>
<dbReference type="InterPro" id="IPR001810">
    <property type="entry name" value="F-box_dom"/>
</dbReference>
<organism evidence="15 16">
    <name type="scientific">Paspalum notatum var. saurae</name>
    <dbReference type="NCBI Taxonomy" id="547442"/>
    <lineage>
        <taxon>Eukaryota</taxon>
        <taxon>Viridiplantae</taxon>
        <taxon>Streptophyta</taxon>
        <taxon>Embryophyta</taxon>
        <taxon>Tracheophyta</taxon>
        <taxon>Spermatophyta</taxon>
        <taxon>Magnoliopsida</taxon>
        <taxon>Liliopsida</taxon>
        <taxon>Poales</taxon>
        <taxon>Poaceae</taxon>
        <taxon>PACMAD clade</taxon>
        <taxon>Panicoideae</taxon>
        <taxon>Andropogonodae</taxon>
        <taxon>Paspaleae</taxon>
        <taxon>Paspalinae</taxon>
        <taxon>Paspalum</taxon>
    </lineage>
</organism>
<evidence type="ECO:0000256" key="7">
    <source>
        <dbReference type="ARBA" id="ARBA00022741"/>
    </source>
</evidence>
<sequence>MRISSWPAYWPRSPRQRSPPSVSRVFFPGGGWASGAVLFADDEHPPGYGLRMQSLLRNVCRAGSRGAAARLLEVAAPVATHPGATQPPAAIKHLSPYGFSRPIWGQIISLDGAPATPGFCAKVLMTTKCLSTVGNAEVASDEDDSSTPAVEHPPRIKFKRPDKTARHIMNILNKEAVDKVRSEREIPDVQPGCIIQMRLQVPENKRRESTLKGIVIGRRNAGINTTFRLRRLVAGVGVESVFPLYSPNIKEIKILDRKKMSSTLDDRTMAPPPLPVLMDELVGEILLRVPPDEPKHLFRAALVCKPWLRILCDRVFLGAPPLLGYFSAIRFTSTTSLPDFPHTRSRTLPIDSRHGRVLLYVVQDNKSPDYLVWDPVTGDRHAMPEPDAYCLLENAAVLCAAHGCAHLDCHGGPFRVVLVASYSYEDALFASVYSSKTGAWSAPVSLDSSSESYVRRLADRPSGSIPYLQPRRGALFGDEIYFTVWRGNAIVGYDLAENCLSMIDPPVRNVYHFTLMKMEDCSLGFACIRGSSLYTWSRKVNSGGGAEWVQWRVMDLETMIPVANLSGKAEADVVGFAEGLGVIFVSTAVGLFTVKLSSGKVKKINKHGVYFSAVPYMSFYTPDCCRWRGISDACPTATSSGRSSAASRPTSPSTSSAPRSSARRGSAPSATGPSSAATAPSTEPHLSSASSPRNQDAAPTNASSPPRRCPTPPTRSPSTPASACAPSTAATAASSSGCRGAPTRDPVTGDSRSMPKPYIDRMFCNAAVFCAADGCDHLDCHGGPFQLVDASVYSSVTGAWSAPVSLNPGCSSTVGAARPAVVGDEIYFLLQPGKEIVRYSLRGDCLSVIDPPPHDGYYIALMAMVEDSSLGFACTEGSSLFVWSRKVHSPGAEEWVRCRVIELESVIPVASPRDKPLVVGSAEGVGIIFVRTGAGLFACKLNSGVVKMIDESRKYNSVLPYMNFYTPKDLAEELHEEILLRLPADPVVLFRASAVSRQWSGLMSTTRFRSRFFHHHDYQAPPVQSFVVNTRVRDCLRGDFFSARFVPGDPYHHLRAEHRGRLAVDVRHGRVLLVDAPSRQNLQIWEPLTGALGGPVPLPVPPPRFWGAAVACAIPACDHINCDGGAFRVVFLDLDAHQHAFRVHEYDSASGSWSDSAYGPASPPHGFETGPPVLIGDVVFFLINEAVTSRAYILQYNGLDGDFSIIQLPQGGVAAISPPVMPLVHLPPTFESDLVLLTLTADGGLGLAAFAAESISFWAMGMGAGDGLWSEIGTVDVRDLSEVDSAASIDLDPTSVMNCGMTFAFGTGITLLGTWDSWFSIEMKTGAIKKLDHNNDEGWPEQVLLFLSLYTPGVHKAWAKGNGGLKRELSVLNDANCNAISAQSFALCQLASATENFRDDFFIGEGRFGRVYRGRLDSTGQVVAIRQLNRDWNQGDNEFLVDVLKLSLLHHENLVNLVGYCADGGQRLLVYEYMALGSLEGHLHDLPPNKEPLDWNTRMKIAAGAAKGLECLHDKAQPPVIYREFKSSNILLGEAFHPKLSDFGLATLAPAGDKSHISTHVMVTNGYCAPEYAMTGQPTAQSDVYSFGVVLLELISGRRAIDNDRPAAEQYLVPWSRSLLKDVRRLPEIADSRLEGRFPMRGLYQALALASLCIKSEAASGRKSPTSWPLFPALRTRFTTAQAALATGHRTKTRPSPPREHQGPGDQGPALMDDLVGEILLRLPPDEPEHLFRAALVCKPWLRILCDPSFRRRYSVFHGAPPLLSLLHMRQVMEGDPPARFASTTSMPDFPHPGSDGRRTRPLDCRHGRVLIHMLRDEDQRQRVHYLVWDPITGDRHAVPSPNIEYLIYSAAVFCAVDGCDHLDCHGSPFRVVFVATLENRDNICACVYSSETAAWSTPVCLDEDSQSYVQHMREGLVEDRSDYTPYLQPRRGTLIGDAVYFTIRYGNTIIKYDWRENSLSMIDLPSRDAYNIALMATQNGSLGFACIQDSSLYTWSREVNSEGAAEWVQCRVIELETAKTQNGSLGFSCIQDSNLYTWSREVNSEGAAVWVQCRMNELETVMSVTNPSHEPHKPFVVGFAEGVDVIFVSTSAGLFTVKLNSAGQVKKIDEPGVYFSVLPYMSFYTPDRGRLMSLLMDDLVGEILLRLPPDEPEHLFRAALVCKLWLRILCNPSFRRRYSVFHGAPPLLGILHKHQVVEGDPPARFASTTSMPDFPHPGSDGRRTRPLDCRHGRVLIHMLEDESVDYLIWDPITGDCHAVPEPDIPWLIYSAAVFCAVDRCDHLDCHGGPFRVVFAATHDYKDNIFASAYSSETGAWNAPASLDTSSESYVQRMREGRAVPSRGTLLRDAVYFTLRFGNTIIKYDWSKNSLSMIDPPSRDVYNIALMATENSSLGFACIQGSSLYNRSREVNSHGAAEWVQCRVIDLETVMPFTNTIHKPFVVGFAEGVDAIFVSTGAGLFTVKLSSRQVKKIDEPGVYFSVLP</sequence>
<comment type="subcellular location">
    <subcellularLocation>
        <location evidence="1">Cell membrane</location>
    </subcellularLocation>
</comment>
<evidence type="ECO:0000256" key="6">
    <source>
        <dbReference type="ARBA" id="ARBA00022679"/>
    </source>
</evidence>
<dbReference type="PRINTS" id="PR00061">
    <property type="entry name" value="RIBOSOMALL19"/>
</dbReference>
<feature type="region of interest" description="Disordered" evidence="13">
    <location>
        <begin position="636"/>
        <end position="753"/>
    </location>
</feature>
<dbReference type="GO" id="GO:0003735">
    <property type="term" value="F:structural constituent of ribosome"/>
    <property type="evidence" value="ECO:0007669"/>
    <property type="project" value="InterPro"/>
</dbReference>
<evidence type="ECO:0000256" key="3">
    <source>
        <dbReference type="ARBA" id="ARBA00008684"/>
    </source>
</evidence>
<evidence type="ECO:0000256" key="1">
    <source>
        <dbReference type="ARBA" id="ARBA00004236"/>
    </source>
</evidence>
<dbReference type="FunFam" id="1.10.510.10:FF:000032">
    <property type="entry name" value="Serine/threonine-protein kinase PBS1"/>
    <property type="match status" value="1"/>
</dbReference>
<dbReference type="Gene3D" id="2.30.30.790">
    <property type="match status" value="1"/>
</dbReference>
<evidence type="ECO:0000256" key="5">
    <source>
        <dbReference type="ARBA" id="ARBA00022527"/>
    </source>
</evidence>
<keyword evidence="16" id="KW-1185">Reference proteome</keyword>
<dbReference type="InterPro" id="IPR000719">
    <property type="entry name" value="Prot_kinase_dom"/>
</dbReference>
<comment type="similarity">
    <text evidence="3">Belongs to the protein kinase superfamily. Ser/Thr protein kinase family.</text>
</comment>
<dbReference type="GO" id="GO:0005886">
    <property type="term" value="C:plasma membrane"/>
    <property type="evidence" value="ECO:0007669"/>
    <property type="project" value="UniProtKB-SubCell"/>
</dbReference>
<dbReference type="PANTHER" id="PTHR32133:SF348">
    <property type="entry name" value="F-BOX DOMAIN-CONTAINING PROTEIN"/>
    <property type="match status" value="1"/>
</dbReference>
<dbReference type="InterPro" id="IPR038657">
    <property type="entry name" value="Ribosomal_bL19_sf"/>
</dbReference>
<dbReference type="SUPFAM" id="SSF50104">
    <property type="entry name" value="Translation proteins SH3-like domain"/>
    <property type="match status" value="1"/>
</dbReference>
<evidence type="ECO:0000313" key="15">
    <source>
        <dbReference type="EMBL" id="WVZ61732.1"/>
    </source>
</evidence>
<evidence type="ECO:0000256" key="11">
    <source>
        <dbReference type="ARBA" id="ARBA00023136"/>
    </source>
</evidence>
<dbReference type="PANTHER" id="PTHR32133">
    <property type="entry name" value="OS07G0120400 PROTEIN"/>
    <property type="match status" value="1"/>
</dbReference>
<evidence type="ECO:0000256" key="2">
    <source>
        <dbReference type="ARBA" id="ARBA00005781"/>
    </source>
</evidence>
<evidence type="ECO:0000259" key="14">
    <source>
        <dbReference type="PROSITE" id="PS50011"/>
    </source>
</evidence>
<protein>
    <recommendedName>
        <fullName evidence="14">Protein kinase domain-containing protein</fullName>
    </recommendedName>
</protein>
<keyword evidence="8" id="KW-0418">Kinase</keyword>
<dbReference type="Pfam" id="PF07714">
    <property type="entry name" value="PK_Tyr_Ser-Thr"/>
    <property type="match status" value="1"/>
</dbReference>
<reference evidence="15 16" key="1">
    <citation type="submission" date="2024-02" db="EMBL/GenBank/DDBJ databases">
        <title>High-quality chromosome-scale genome assembly of Pensacola bahiagrass (Paspalum notatum Flugge var. saurae).</title>
        <authorList>
            <person name="Vega J.M."/>
            <person name="Podio M."/>
            <person name="Orjuela J."/>
            <person name="Siena L.A."/>
            <person name="Pessino S.C."/>
            <person name="Combes M.C."/>
            <person name="Mariac C."/>
            <person name="Albertini E."/>
            <person name="Pupilli F."/>
            <person name="Ortiz J.P.A."/>
            <person name="Leblanc O."/>
        </authorList>
    </citation>
    <scope>NUCLEOTIDE SEQUENCE [LARGE SCALE GENOMIC DNA]</scope>
    <source>
        <strain evidence="15">R1</strain>
        <tissue evidence="15">Leaf</tissue>
    </source>
</reference>
<dbReference type="FunFam" id="2.30.30.790:FF:000003">
    <property type="entry name" value="50S ribosomal protein L19, chloroplastic"/>
    <property type="match status" value="1"/>
</dbReference>
<evidence type="ECO:0000256" key="13">
    <source>
        <dbReference type="SAM" id="MobiDB-lite"/>
    </source>
</evidence>
<keyword evidence="10" id="KW-0689">Ribosomal protein</keyword>
<keyword evidence="6" id="KW-0808">Transferase</keyword>
<dbReference type="SUPFAM" id="SSF81383">
    <property type="entry name" value="F-box domain"/>
    <property type="match status" value="4"/>
</dbReference>
<dbReference type="GO" id="GO:0004674">
    <property type="term" value="F:protein serine/threonine kinase activity"/>
    <property type="evidence" value="ECO:0007669"/>
    <property type="project" value="UniProtKB-KW"/>
</dbReference>
<dbReference type="Gene3D" id="3.30.200.20">
    <property type="entry name" value="Phosphorylase Kinase, domain 1"/>
    <property type="match status" value="1"/>
</dbReference>
<keyword evidence="9" id="KW-0067">ATP-binding</keyword>
<keyword evidence="11" id="KW-0472">Membrane</keyword>
<evidence type="ECO:0000256" key="12">
    <source>
        <dbReference type="ARBA" id="ARBA00023274"/>
    </source>
</evidence>
<name>A0AAQ3SW31_PASNO</name>
<dbReference type="Proteomes" id="UP001341281">
    <property type="component" value="Chromosome 03"/>
</dbReference>
<dbReference type="InterPro" id="IPR008991">
    <property type="entry name" value="Translation_prot_SH3-like_sf"/>
</dbReference>
<feature type="region of interest" description="Disordered" evidence="13">
    <location>
        <begin position="1685"/>
        <end position="1710"/>
    </location>
</feature>
<dbReference type="EMBL" id="CP144747">
    <property type="protein sequence ID" value="WVZ61732.1"/>
    <property type="molecule type" value="Genomic_DNA"/>
</dbReference>
<feature type="compositionally biased region" description="Low complexity" evidence="13">
    <location>
        <begin position="716"/>
        <end position="736"/>
    </location>
</feature>